<name>A0A2W6NKI7_9BACL</name>
<evidence type="ECO:0000313" key="1">
    <source>
        <dbReference type="EMBL" id="PZT56344.1"/>
    </source>
</evidence>
<organism evidence="1 2">
    <name type="scientific">Paenibacillus silvae</name>
    <dbReference type="NCBI Taxonomy" id="1325358"/>
    <lineage>
        <taxon>Bacteria</taxon>
        <taxon>Bacillati</taxon>
        <taxon>Bacillota</taxon>
        <taxon>Bacilli</taxon>
        <taxon>Bacillales</taxon>
        <taxon>Paenibacillaceae</taxon>
        <taxon>Paenibacillus</taxon>
    </lineage>
</organism>
<evidence type="ECO:0000313" key="2">
    <source>
        <dbReference type="Proteomes" id="UP000249204"/>
    </source>
</evidence>
<proteinExistence type="predicted"/>
<dbReference type="Proteomes" id="UP000249204">
    <property type="component" value="Unassembled WGS sequence"/>
</dbReference>
<gene>
    <name evidence="1" type="ORF">DN757_07445</name>
</gene>
<accession>A0A2W6NKI7</accession>
<protein>
    <submittedName>
        <fullName evidence="1">Uncharacterized protein</fullName>
    </submittedName>
</protein>
<dbReference type="AlphaFoldDB" id="A0A2W6NKI7"/>
<sequence>MVGLRDRMQGSIHTLEGETRFDRIVLDNDTGKDPGKSMMLENAEATVFKMKREMVQDIHTQLKIRSNPKRKKQVVLHLL</sequence>
<reference evidence="1 2" key="1">
    <citation type="submission" date="2018-06" db="EMBL/GenBank/DDBJ databases">
        <title>Isolation of heavy metals resistant Paenibacillus silvae NC2 from Gold-Copper mine in ZiJin, China.</title>
        <authorList>
            <person name="Xu J."/>
            <person name="Mazhar H.S."/>
            <person name="Rensing C."/>
        </authorList>
    </citation>
    <scope>NUCLEOTIDE SEQUENCE [LARGE SCALE GENOMIC DNA]</scope>
    <source>
        <strain evidence="1 2">NC2</strain>
    </source>
</reference>
<dbReference type="EMBL" id="QKWW01000021">
    <property type="protein sequence ID" value="PZT56344.1"/>
    <property type="molecule type" value="Genomic_DNA"/>
</dbReference>
<comment type="caution">
    <text evidence="1">The sequence shown here is derived from an EMBL/GenBank/DDBJ whole genome shotgun (WGS) entry which is preliminary data.</text>
</comment>